<reference evidence="1 2" key="1">
    <citation type="submission" date="2020-12" db="EMBL/GenBank/DDBJ databases">
        <title>Sphingomonas sp.</title>
        <authorList>
            <person name="Kim M.K."/>
        </authorList>
    </citation>
    <scope>NUCLEOTIDE SEQUENCE [LARGE SCALE GENOMIC DNA]</scope>
    <source>
        <strain evidence="1 2">BT552</strain>
    </source>
</reference>
<dbReference type="Proteomes" id="UP000763641">
    <property type="component" value="Unassembled WGS sequence"/>
</dbReference>
<comment type="caution">
    <text evidence="1">The sequence shown here is derived from an EMBL/GenBank/DDBJ whole genome shotgun (WGS) entry which is preliminary data.</text>
</comment>
<dbReference type="RefSeq" id="WP_204200126.1">
    <property type="nucleotide sequence ID" value="NZ_JAFEMC010000005.1"/>
</dbReference>
<evidence type="ECO:0000313" key="1">
    <source>
        <dbReference type="EMBL" id="MBM6578029.1"/>
    </source>
</evidence>
<proteinExistence type="predicted"/>
<accession>A0ABS2DAR1</accession>
<keyword evidence="2" id="KW-1185">Reference proteome</keyword>
<evidence type="ECO:0000313" key="2">
    <source>
        <dbReference type="Proteomes" id="UP000763641"/>
    </source>
</evidence>
<gene>
    <name evidence="1" type="ORF">ILT43_16730</name>
</gene>
<sequence length="66" mass="7807">MSDDNDPAPDSVLRLDAEEYEYLRKRAADHQQLAEKADDFASKTIHRRLRQLYEDRARALRLVLLH</sequence>
<name>A0ABS2DAR1_9SPHN</name>
<organism evidence="1 2">
    <name type="scientific">Sphingomonas longa</name>
    <dbReference type="NCBI Taxonomy" id="2778730"/>
    <lineage>
        <taxon>Bacteria</taxon>
        <taxon>Pseudomonadati</taxon>
        <taxon>Pseudomonadota</taxon>
        <taxon>Alphaproteobacteria</taxon>
        <taxon>Sphingomonadales</taxon>
        <taxon>Sphingomonadaceae</taxon>
        <taxon>Sphingomonas</taxon>
    </lineage>
</organism>
<dbReference type="EMBL" id="JAFEMC010000005">
    <property type="protein sequence ID" value="MBM6578029.1"/>
    <property type="molecule type" value="Genomic_DNA"/>
</dbReference>
<protein>
    <submittedName>
        <fullName evidence="1">Uncharacterized protein</fullName>
    </submittedName>
</protein>